<dbReference type="Proteomes" id="UP001241377">
    <property type="component" value="Unassembled WGS sequence"/>
</dbReference>
<evidence type="ECO:0000313" key="1">
    <source>
        <dbReference type="EMBL" id="KAJ9109874.1"/>
    </source>
</evidence>
<gene>
    <name evidence="1" type="ORF">QFC19_001853</name>
</gene>
<proteinExistence type="predicted"/>
<keyword evidence="2" id="KW-1185">Reference proteome</keyword>
<comment type="caution">
    <text evidence="1">The sequence shown here is derived from an EMBL/GenBank/DDBJ whole genome shotgun (WGS) entry which is preliminary data.</text>
</comment>
<name>A0ACC2WFB3_9TREE</name>
<organism evidence="1 2">
    <name type="scientific">Naganishia cerealis</name>
    <dbReference type="NCBI Taxonomy" id="610337"/>
    <lineage>
        <taxon>Eukaryota</taxon>
        <taxon>Fungi</taxon>
        <taxon>Dikarya</taxon>
        <taxon>Basidiomycota</taxon>
        <taxon>Agaricomycotina</taxon>
        <taxon>Tremellomycetes</taxon>
        <taxon>Filobasidiales</taxon>
        <taxon>Filobasidiaceae</taxon>
        <taxon>Naganishia</taxon>
    </lineage>
</organism>
<dbReference type="EMBL" id="JASBWR010000015">
    <property type="protein sequence ID" value="KAJ9109874.1"/>
    <property type="molecule type" value="Genomic_DNA"/>
</dbReference>
<protein>
    <submittedName>
        <fullName evidence="1">Uncharacterized protein</fullName>
    </submittedName>
</protein>
<reference evidence="1" key="1">
    <citation type="submission" date="2023-04" db="EMBL/GenBank/DDBJ databases">
        <title>Draft Genome sequencing of Naganishia species isolated from polar environments using Oxford Nanopore Technology.</title>
        <authorList>
            <person name="Leo P."/>
            <person name="Venkateswaran K."/>
        </authorList>
    </citation>
    <scope>NUCLEOTIDE SEQUENCE</scope>
    <source>
        <strain evidence="1">MNA-CCFEE 5261</strain>
    </source>
</reference>
<evidence type="ECO:0000313" key="2">
    <source>
        <dbReference type="Proteomes" id="UP001241377"/>
    </source>
</evidence>
<accession>A0ACC2WFB3</accession>
<sequence>MDTSNPNDPVQPAGYTAEQLRQLAAYFRANPELGIAPLGAQRGPMHSYDDARTPSLNSTTTSNIDHLDLPPPPAYNSFIEDRRIHVPTLTYIPGEEPVQIEVPHIPRLGNFFNDHTTVNNNPVQSTTSRSSINSRGTSLYNSSRTAFNPPSAANARVLGSGSRSGWGGGGGVRRASGRGPAQPHDDPSPSDEDYKHPAKPFSLNKDREIIFIPSSIPLQKGATIFSQDPDLLQKEMGYLRARRLIRAPYVHQHMKGDRIVLAFRKAFGDDGPCGDFVLVKQIPGGRGLNNYDVVSIREIRTLHQLRSFFVNSSYCYIFQAGWEDSALHPPSRKIREEQWWDDFVKERDIYRTEKQDSVAAQDEAKRQEKGKGKGKGKAHRQHSDSAECGSDDARRIASECPDCLGVFAYNELERHRLQCERNLTLPERRREQHNAGYATISSDSDTTVNTYDEIKEKVQRMFGVADAAQAGNKKRKEGVSSSSVLKRMKIQQPASDPQEGNDSSQEDDSARLLERAFAKARRGGHRGGLQRAHRPRTSIRMAPVSVDQASLASKKASAISAIAEGHSSDRTKEGSIPSPITAHEPESPPVASTSRTKGNNLIWDVDQDKATVLQVPDDAPLRPPPRVTRPAPRRRTKGCAESNAPNPKEKADIALMIRCLVETMPTAANHFQEAISRFLKNLGPEDLDKLDLYHHNLHLARDLQHPVVAQGNSGVTGGPNQIPSPELDDTLSDQAVVDTAVQDTSINGLQGVEAIPEANPIDWDYLSENLPHLLAEMSRVPVPPEVEGDGFLEHSRTLPASHAHHQGSGVPNSRDASGASGSLSRPVVHAAAVAANHPDVTPNNGRSSPLTDDDASHSGDPVAAHVARPLTRAAARILCHRAARPLEPHKGKDGTSA</sequence>